<keyword evidence="3" id="KW-1185">Reference proteome</keyword>
<dbReference type="EMBL" id="BAABCN010000017">
    <property type="protein sequence ID" value="GAA3895120.1"/>
    <property type="molecule type" value="Genomic_DNA"/>
</dbReference>
<dbReference type="PANTHER" id="PTHR43364:SF6">
    <property type="entry name" value="OXIDOREDUCTASE-RELATED"/>
    <property type="match status" value="1"/>
</dbReference>
<dbReference type="PANTHER" id="PTHR43364">
    <property type="entry name" value="NADH-SPECIFIC METHYLGLYOXAL REDUCTASE-RELATED"/>
    <property type="match status" value="1"/>
</dbReference>
<dbReference type="SUPFAM" id="SSF51430">
    <property type="entry name" value="NAD(P)-linked oxidoreductase"/>
    <property type="match status" value="1"/>
</dbReference>
<reference evidence="3" key="1">
    <citation type="journal article" date="2019" name="Int. J. Syst. Evol. Microbiol.">
        <title>The Global Catalogue of Microorganisms (GCM) 10K type strain sequencing project: providing services to taxonomists for standard genome sequencing and annotation.</title>
        <authorList>
            <consortium name="The Broad Institute Genomics Platform"/>
            <consortium name="The Broad Institute Genome Sequencing Center for Infectious Disease"/>
            <person name="Wu L."/>
            <person name="Ma J."/>
        </authorList>
    </citation>
    <scope>NUCLEOTIDE SEQUENCE [LARGE SCALE GENOMIC DNA]</scope>
    <source>
        <strain evidence="3">JCM 17021</strain>
    </source>
</reference>
<dbReference type="InterPro" id="IPR023210">
    <property type="entry name" value="NADP_OxRdtase_dom"/>
</dbReference>
<proteinExistence type="predicted"/>
<comment type="caution">
    <text evidence="2">The sequence shown here is derived from an EMBL/GenBank/DDBJ whole genome shotgun (WGS) entry which is preliminary data.</text>
</comment>
<dbReference type="RefSeq" id="WP_345069734.1">
    <property type="nucleotide sequence ID" value="NZ_BAABCN010000017.1"/>
</dbReference>
<dbReference type="Pfam" id="PF00248">
    <property type="entry name" value="Aldo_ket_red"/>
    <property type="match status" value="1"/>
</dbReference>
<dbReference type="Gene3D" id="3.20.20.100">
    <property type="entry name" value="NADP-dependent oxidoreductase domain"/>
    <property type="match status" value="1"/>
</dbReference>
<accession>A0ABP7L8Y1</accession>
<evidence type="ECO:0000259" key="1">
    <source>
        <dbReference type="Pfam" id="PF00248"/>
    </source>
</evidence>
<dbReference type="InterPro" id="IPR050523">
    <property type="entry name" value="AKR_Detox_Biosynth"/>
</dbReference>
<dbReference type="InterPro" id="IPR036812">
    <property type="entry name" value="NAD(P)_OxRdtase_dom_sf"/>
</dbReference>
<sequence length="416" mass="44490">MSRFVDTVTAGLRAQRSAAAGASPISAEISVLSDQRGPNSLPVEQPNVQPNVQPNGHPVASAAVASGIGPVDVKVHNAMLETVSAPIEVQHTGPITTPEGAGVSIPALRRRLPDTDLSVYPFALGCSVFGWTADGDTSMRILDRHRALGGNFLDTADSYASGRSEVLLGTWMRSRRARDTTVVATKIGRNRDFPGLSPHSIVGAVHASLERLGTDFIDLLFLHVDDKTVPLEESLGTIDALMRAGLVRNLAASNFSAERLMEARVLAANGLPRFVALQTHYNLVHRAEFESTLSVVTRAQGLAVMPYFALAHGFLTGKYRVRADVAHDARGHLIAPYLNRASLRALAAVQRIADARGVDPATIALAWLSARGMFAPVASVSAPEQLDAIMAAADIRLFRSEMHELDRASAKLNELP</sequence>
<organism evidence="2 3">
    <name type="scientific">Leifsonia kafniensis</name>
    <dbReference type="NCBI Taxonomy" id="475957"/>
    <lineage>
        <taxon>Bacteria</taxon>
        <taxon>Bacillati</taxon>
        <taxon>Actinomycetota</taxon>
        <taxon>Actinomycetes</taxon>
        <taxon>Micrococcales</taxon>
        <taxon>Microbacteriaceae</taxon>
        <taxon>Leifsonia</taxon>
    </lineage>
</organism>
<name>A0ABP7L8Y1_9MICO</name>
<protein>
    <recommendedName>
        <fullName evidence="1">NADP-dependent oxidoreductase domain-containing protein</fullName>
    </recommendedName>
</protein>
<dbReference type="Proteomes" id="UP001501803">
    <property type="component" value="Unassembled WGS sequence"/>
</dbReference>
<feature type="domain" description="NADP-dependent oxidoreductase" evidence="1">
    <location>
        <begin position="125"/>
        <end position="408"/>
    </location>
</feature>
<evidence type="ECO:0000313" key="3">
    <source>
        <dbReference type="Proteomes" id="UP001501803"/>
    </source>
</evidence>
<gene>
    <name evidence="2" type="ORF">GCM10022381_40830</name>
</gene>
<evidence type="ECO:0000313" key="2">
    <source>
        <dbReference type="EMBL" id="GAA3895120.1"/>
    </source>
</evidence>